<dbReference type="Gene3D" id="3.40.710.10">
    <property type="entry name" value="DD-peptidase/beta-lactamase superfamily"/>
    <property type="match status" value="1"/>
</dbReference>
<keyword evidence="10" id="KW-0007">Acetylation</keyword>
<evidence type="ECO:0000256" key="3">
    <source>
        <dbReference type="ARBA" id="ARBA00011076"/>
    </source>
</evidence>
<evidence type="ECO:0000256" key="5">
    <source>
        <dbReference type="ARBA" id="ARBA00012918"/>
    </source>
</evidence>
<organism evidence="14 15">
    <name type="scientific">Arthrobacter crystallopoietes BAB-32</name>
    <dbReference type="NCBI Taxonomy" id="1246476"/>
    <lineage>
        <taxon>Bacteria</taxon>
        <taxon>Bacillati</taxon>
        <taxon>Actinomycetota</taxon>
        <taxon>Actinomycetes</taxon>
        <taxon>Micrococcales</taxon>
        <taxon>Micrococcaceae</taxon>
        <taxon>Crystallibacter</taxon>
    </lineage>
</organism>
<evidence type="ECO:0000256" key="2">
    <source>
        <dbReference type="ARBA" id="ARBA00005979"/>
    </source>
</evidence>
<evidence type="ECO:0000259" key="12">
    <source>
        <dbReference type="PROSITE" id="PS50042"/>
    </source>
</evidence>
<reference evidence="14 15" key="1">
    <citation type="journal article" date="2013" name="Genome Announc.">
        <title>Draft Genome Sequence of Arthrobacter crystallopoietes Strain BAB-32, Revealing Genes for Bioremediation.</title>
        <authorList>
            <person name="Joshi M.N."/>
            <person name="Pandit A.S."/>
            <person name="Sharma A."/>
            <person name="Pandya R.V."/>
            <person name="Desai S.M."/>
            <person name="Saxena A.K."/>
            <person name="Bagatharia S.B."/>
        </authorList>
    </citation>
    <scope>NUCLEOTIDE SEQUENCE [LARGE SCALE GENOMIC DNA]</scope>
    <source>
        <strain evidence="14 15">BAB-32</strain>
    </source>
</reference>
<comment type="caution">
    <text evidence="14">The sequence shown here is derived from an EMBL/GenBank/DDBJ whole genome shotgun (WGS) entry which is preliminary data.</text>
</comment>
<dbReference type="InterPro" id="IPR015868">
    <property type="entry name" value="Glutaminase"/>
</dbReference>
<dbReference type="SUPFAM" id="SSF51206">
    <property type="entry name" value="cAMP-binding domain-like"/>
    <property type="match status" value="1"/>
</dbReference>
<dbReference type="InterPro" id="IPR036513">
    <property type="entry name" value="STAS_dom_sf"/>
</dbReference>
<dbReference type="Proteomes" id="UP000010729">
    <property type="component" value="Unassembled WGS sequence"/>
</dbReference>
<dbReference type="PROSITE" id="PS50042">
    <property type="entry name" value="CNMP_BINDING_3"/>
    <property type="match status" value="1"/>
</dbReference>
<feature type="region of interest" description="Disordered" evidence="11">
    <location>
        <begin position="335"/>
        <end position="378"/>
    </location>
</feature>
<comment type="subunit">
    <text evidence="4 10">Homotetramer.</text>
</comment>
<proteinExistence type="inferred from homology"/>
<feature type="binding site" evidence="10">
    <location>
        <position position="561"/>
    </location>
    <ligand>
        <name>substrate</name>
    </ligand>
</feature>
<evidence type="ECO:0000256" key="7">
    <source>
        <dbReference type="ARBA" id="ARBA00023002"/>
    </source>
</evidence>
<dbReference type="InterPro" id="IPR000595">
    <property type="entry name" value="cNMP-bd_dom"/>
</dbReference>
<dbReference type="CDD" id="cd00038">
    <property type="entry name" value="CAP_ED"/>
    <property type="match status" value="1"/>
</dbReference>
<dbReference type="FunFam" id="3.20.20.70:FF:000059">
    <property type="entry name" value="N-ethylmaleimide reductase, FMN-linked"/>
    <property type="match status" value="1"/>
</dbReference>
<dbReference type="SUPFAM" id="SSF56601">
    <property type="entry name" value="beta-lactamase/transpeptidase-like"/>
    <property type="match status" value="1"/>
</dbReference>
<comment type="catalytic activity">
    <reaction evidence="8 10">
        <text>L-glutamine + H2O = L-glutamate + NH4(+)</text>
        <dbReference type="Rhea" id="RHEA:15889"/>
        <dbReference type="ChEBI" id="CHEBI:15377"/>
        <dbReference type="ChEBI" id="CHEBI:28938"/>
        <dbReference type="ChEBI" id="CHEBI:29985"/>
        <dbReference type="ChEBI" id="CHEBI:58359"/>
        <dbReference type="EC" id="3.5.1.2"/>
    </reaction>
</comment>
<evidence type="ECO:0000313" key="15">
    <source>
        <dbReference type="Proteomes" id="UP000010729"/>
    </source>
</evidence>
<dbReference type="GO" id="GO:0004359">
    <property type="term" value="F:glutaminase activity"/>
    <property type="evidence" value="ECO:0007669"/>
    <property type="project" value="UniProtKB-UniRule"/>
</dbReference>
<gene>
    <name evidence="10" type="primary">glsA</name>
    <name evidence="14" type="ORF">D477_020268</name>
</gene>
<evidence type="ECO:0000256" key="11">
    <source>
        <dbReference type="SAM" id="MobiDB-lite"/>
    </source>
</evidence>
<dbReference type="EC" id="3.5.1.2" evidence="5 10"/>
<evidence type="ECO:0000256" key="10">
    <source>
        <dbReference type="HAMAP-Rule" id="MF_00313"/>
    </source>
</evidence>
<dbReference type="InterPro" id="IPR018490">
    <property type="entry name" value="cNMP-bd_dom_sf"/>
</dbReference>
<dbReference type="HAMAP" id="MF_00313">
    <property type="entry name" value="Glutaminase"/>
    <property type="match status" value="1"/>
</dbReference>
<evidence type="ECO:0000256" key="1">
    <source>
        <dbReference type="ARBA" id="ARBA00001917"/>
    </source>
</evidence>
<accession>N1UXD4</accession>
<dbReference type="NCBIfam" id="TIGR03814">
    <property type="entry name" value="Gln_ase"/>
    <property type="match status" value="1"/>
</dbReference>
<evidence type="ECO:0000256" key="8">
    <source>
        <dbReference type="ARBA" id="ARBA00049534"/>
    </source>
</evidence>
<dbReference type="CDD" id="cd02933">
    <property type="entry name" value="OYE_like_FMN"/>
    <property type="match status" value="1"/>
</dbReference>
<keyword evidence="6 10" id="KW-0378">Hydrolase</keyword>
<dbReference type="AlphaFoldDB" id="N1UXD4"/>
<evidence type="ECO:0000256" key="6">
    <source>
        <dbReference type="ARBA" id="ARBA00022801"/>
    </source>
</evidence>
<dbReference type="Gene3D" id="2.60.120.10">
    <property type="entry name" value="Jelly Rolls"/>
    <property type="match status" value="1"/>
</dbReference>
<dbReference type="GO" id="GO:0010181">
    <property type="term" value="F:FMN binding"/>
    <property type="evidence" value="ECO:0007669"/>
    <property type="project" value="InterPro"/>
</dbReference>
<dbReference type="PANTHER" id="PTHR22893:SF91">
    <property type="entry name" value="NADPH DEHYDROGENASE 2-RELATED"/>
    <property type="match status" value="1"/>
</dbReference>
<protein>
    <recommendedName>
        <fullName evidence="9 10">Glutaminase</fullName>
        <ecNumber evidence="5 10">3.5.1.2</ecNumber>
    </recommendedName>
</protein>
<feature type="domain" description="Cyclic nucleotide-binding" evidence="12">
    <location>
        <begin position="869"/>
        <end position="962"/>
    </location>
</feature>
<evidence type="ECO:0000313" key="14">
    <source>
        <dbReference type="EMBL" id="EMY32419.1"/>
    </source>
</evidence>
<dbReference type="EMBL" id="ANPE02000275">
    <property type="protein sequence ID" value="EMY32419.1"/>
    <property type="molecule type" value="Genomic_DNA"/>
</dbReference>
<feature type="binding site" evidence="10">
    <location>
        <position position="510"/>
    </location>
    <ligand>
        <name>substrate</name>
    </ligand>
</feature>
<comment type="similarity">
    <text evidence="2">Belongs to the NADH:flavin oxidoreductase/NADH oxidase family.</text>
</comment>
<dbReference type="InterPro" id="IPR002645">
    <property type="entry name" value="STAS_dom"/>
</dbReference>
<evidence type="ECO:0000259" key="13">
    <source>
        <dbReference type="PROSITE" id="PS50801"/>
    </source>
</evidence>
<comment type="similarity">
    <text evidence="3 10">Belongs to the glutaminase family.</text>
</comment>
<dbReference type="Pfam" id="PF00027">
    <property type="entry name" value="cNMP_binding"/>
    <property type="match status" value="1"/>
</dbReference>
<feature type="binding site" evidence="10">
    <location>
        <position position="637"/>
    </location>
    <ligand>
        <name>substrate</name>
    </ligand>
</feature>
<dbReference type="FunFam" id="3.40.710.10:FF:000005">
    <property type="entry name" value="Glutaminase"/>
    <property type="match status" value="1"/>
</dbReference>
<keyword evidence="15" id="KW-1185">Reference proteome</keyword>
<sequence>MSLFTPLSVGALDLPNRLVMAPLTRCRAGKDGVPGPMVAEHYAQRASLGLIVTEGTYPSFAGQGFQYQPGLVTEEQIAGWRGVAEAVHAQGGRIFAQVMHAGRVTHEATNGGHEVVAPSAIAIDGETRTYEGKRPFPVPRALETDELPGIIEEFVQASKNAMAAGLDGVELHSANGYLLHEFLAPSSNQRTDAYGGSPENRARFVAEVAAAVAAELGADRVGIRISPEHNVQGALETDPEETRATYAALVDQLAGLKLAYLSILHQDPAGALVQGLRARFGGVVLLNSGFSVITSREEAMAILDSGLADGVAVGRPAIANPDLARRWQEDLPLNTPDSKTFYTGGASGYTDYPRPRQLTPGGWPRSSSAEPPAVVLSPPIRPERVRPRRTHAYADGMESPIQSYLESLHAEIAQLRDGRPDTNIPGISNADPDKFGICVSTVDGYVYEVGDTRDEFTIQSISKPLTYALALADLGTEAVDEKIDVEPSGDAFNELSLAEGSGRPANAMINAGAIAAASLIKGSGGSSRFKRILKTYSDFAGRELDYSQRVYESERRSGHRNYAIAYLLRQFNIIEQDPVPLLEDYFRQCSVLVTCRDLAMVAATLANSGTNPQTGKQVLELDVVDRVLSVMATCGMYDDAGAWLSSVGMPAKSGVGGGIIAVLPGQVGVGIYSPPLDEHGTSVRGGAASLRLSQDLGLHFVHAGRTGRSAIRASYDITAAPSGIRRNDEAAEVLRGHGHRARVVELNGDLLFAGTESMVREVSGLDNHVELVILDLRRVDDAAQVAVDMLGRLRRALSDAGRELLLIDGEATLPYGLAGNGEGGSSAAGPVPCFDTRSAAVEWAENRLISRYGSELCLPEEVPVTASPALAPLDPADAKALAERMEPREYDDGEVIRRVGQRFGGVHFIVSGKVGSSVAEPAGQLKLSTLSAGMTFGELALASEDRQETTVRAEGPVRLMVLPAEAIAALENEDPRLAVELWKALTRDAYTRVDQYLRETAVRLND</sequence>
<dbReference type="InterPro" id="IPR012338">
    <property type="entry name" value="Beta-lactam/transpept-like"/>
</dbReference>
<dbReference type="SMART" id="SM00100">
    <property type="entry name" value="cNMP"/>
    <property type="match status" value="1"/>
</dbReference>
<dbReference type="Gene3D" id="3.30.750.24">
    <property type="entry name" value="STAS domain"/>
    <property type="match status" value="1"/>
</dbReference>
<feature type="binding site" evidence="10">
    <location>
        <position position="554"/>
    </location>
    <ligand>
        <name>substrate</name>
    </ligand>
</feature>
<comment type="cofactor">
    <cofactor evidence="1">
        <name>FMN</name>
        <dbReference type="ChEBI" id="CHEBI:58210"/>
    </cofactor>
</comment>
<dbReference type="InterPro" id="IPR014710">
    <property type="entry name" value="RmlC-like_jellyroll"/>
</dbReference>
<evidence type="ECO:0000256" key="9">
    <source>
        <dbReference type="ARBA" id="ARBA00070405"/>
    </source>
</evidence>
<dbReference type="SUPFAM" id="SSF51395">
    <property type="entry name" value="FMN-linked oxidoreductases"/>
    <property type="match status" value="1"/>
</dbReference>
<dbReference type="InterPro" id="IPR001155">
    <property type="entry name" value="OxRdtase_FMN_N"/>
</dbReference>
<keyword evidence="7" id="KW-0560">Oxidoreductase</keyword>
<dbReference type="GO" id="GO:0005829">
    <property type="term" value="C:cytosol"/>
    <property type="evidence" value="ECO:0007669"/>
    <property type="project" value="TreeGrafter"/>
</dbReference>
<evidence type="ECO:0000256" key="4">
    <source>
        <dbReference type="ARBA" id="ARBA00011881"/>
    </source>
</evidence>
<feature type="binding site" evidence="10">
    <location>
        <position position="655"/>
    </location>
    <ligand>
        <name>substrate</name>
    </ligand>
</feature>
<dbReference type="InterPro" id="IPR013785">
    <property type="entry name" value="Aldolase_TIM"/>
</dbReference>
<dbReference type="Pfam" id="PF04960">
    <property type="entry name" value="Glutaminase"/>
    <property type="match status" value="1"/>
</dbReference>
<feature type="binding site" evidence="10">
    <location>
        <position position="585"/>
    </location>
    <ligand>
        <name>substrate</name>
    </ligand>
</feature>
<feature type="binding site" evidence="10">
    <location>
        <position position="460"/>
    </location>
    <ligand>
        <name>substrate</name>
    </ligand>
</feature>
<dbReference type="PANTHER" id="PTHR22893">
    <property type="entry name" value="NADH OXIDOREDUCTASE-RELATED"/>
    <property type="match status" value="1"/>
</dbReference>
<dbReference type="Pfam" id="PF00724">
    <property type="entry name" value="Oxidored_FMN"/>
    <property type="match status" value="1"/>
</dbReference>
<dbReference type="GO" id="GO:0006541">
    <property type="term" value="P:glutamine metabolic process"/>
    <property type="evidence" value="ECO:0007669"/>
    <property type="project" value="InterPro"/>
</dbReference>
<dbReference type="PROSITE" id="PS50801">
    <property type="entry name" value="STAS"/>
    <property type="match status" value="1"/>
</dbReference>
<name>N1UXD4_9MICC</name>
<feature type="domain" description="STAS" evidence="13">
    <location>
        <begin position="743"/>
        <end position="844"/>
    </location>
</feature>
<dbReference type="GO" id="GO:0016628">
    <property type="term" value="F:oxidoreductase activity, acting on the CH-CH group of donors, NAD or NADP as acceptor"/>
    <property type="evidence" value="ECO:0007669"/>
    <property type="project" value="UniProtKB-ARBA"/>
</dbReference>
<dbReference type="InterPro" id="IPR045247">
    <property type="entry name" value="Oye-like"/>
</dbReference>
<dbReference type="Gene3D" id="3.20.20.70">
    <property type="entry name" value="Aldolase class I"/>
    <property type="match status" value="1"/>
</dbReference>